<proteinExistence type="predicted"/>
<keyword evidence="3" id="KW-1185">Reference proteome</keyword>
<dbReference type="GO" id="GO:0016987">
    <property type="term" value="F:sigma factor activity"/>
    <property type="evidence" value="ECO:0007669"/>
    <property type="project" value="InterPro"/>
</dbReference>
<dbReference type="InterPro" id="IPR013249">
    <property type="entry name" value="RNA_pol_sigma70_r4_t2"/>
</dbReference>
<name>A0A063Y8Z4_9GAMM</name>
<accession>A0A063Y8Z4</accession>
<organism evidence="2 3">
    <name type="scientific">Nitrincola lacisaponensis</name>
    <dbReference type="NCBI Taxonomy" id="267850"/>
    <lineage>
        <taxon>Bacteria</taxon>
        <taxon>Pseudomonadati</taxon>
        <taxon>Pseudomonadota</taxon>
        <taxon>Gammaproteobacteria</taxon>
        <taxon>Oceanospirillales</taxon>
        <taxon>Oceanospirillaceae</taxon>
        <taxon>Nitrincola</taxon>
    </lineage>
</organism>
<dbReference type="GO" id="GO:0003677">
    <property type="term" value="F:DNA binding"/>
    <property type="evidence" value="ECO:0007669"/>
    <property type="project" value="InterPro"/>
</dbReference>
<dbReference type="SUPFAM" id="SSF88659">
    <property type="entry name" value="Sigma3 and sigma4 domains of RNA polymerase sigma factors"/>
    <property type="match status" value="1"/>
</dbReference>
<comment type="caution">
    <text evidence="2">The sequence shown here is derived from an EMBL/GenBank/DDBJ whole genome shotgun (WGS) entry which is preliminary data.</text>
</comment>
<evidence type="ECO:0000313" key="2">
    <source>
        <dbReference type="EMBL" id="KDE40842.1"/>
    </source>
</evidence>
<evidence type="ECO:0000313" key="3">
    <source>
        <dbReference type="Proteomes" id="UP000027318"/>
    </source>
</evidence>
<dbReference type="Pfam" id="PF08281">
    <property type="entry name" value="Sigma70_r4_2"/>
    <property type="match status" value="1"/>
</dbReference>
<dbReference type="InterPro" id="IPR036388">
    <property type="entry name" value="WH-like_DNA-bd_sf"/>
</dbReference>
<evidence type="ECO:0000259" key="1">
    <source>
        <dbReference type="Pfam" id="PF08281"/>
    </source>
</evidence>
<dbReference type="Proteomes" id="UP000027318">
    <property type="component" value="Unassembled WGS sequence"/>
</dbReference>
<dbReference type="CDD" id="cd06171">
    <property type="entry name" value="Sigma70_r4"/>
    <property type="match status" value="1"/>
</dbReference>
<reference evidence="2 3" key="1">
    <citation type="journal article" date="2005" name="Int. J. Syst. Evol. Microbiol.">
        <title>Nitrincola lacisaponensis gen. nov., sp. nov., a novel alkaliphilic bacterium isolated from an alkaline, saline lake.</title>
        <authorList>
            <person name="Dimitriu P.A."/>
            <person name="Shukla S.K."/>
            <person name="Conradt J."/>
            <person name="Marquez M.C."/>
            <person name="Ventosa A."/>
            <person name="Maglia A."/>
            <person name="Peyton B.M."/>
            <person name="Pinkart H.C."/>
            <person name="Mormile M.R."/>
        </authorList>
    </citation>
    <scope>NUCLEOTIDE SEQUENCE [LARGE SCALE GENOMIC DNA]</scope>
    <source>
        <strain evidence="2 3">4CA</strain>
    </source>
</reference>
<dbReference type="STRING" id="267850.ADINL_0491"/>
<gene>
    <name evidence="2" type="ORF">ADINL_0491</name>
</gene>
<protein>
    <submittedName>
        <fullName evidence="2">Sigma factor, ECF subfamily</fullName>
    </submittedName>
</protein>
<dbReference type="EMBL" id="JMSZ01000015">
    <property type="protein sequence ID" value="KDE40842.1"/>
    <property type="molecule type" value="Genomic_DNA"/>
</dbReference>
<dbReference type="GO" id="GO:0006352">
    <property type="term" value="P:DNA-templated transcription initiation"/>
    <property type="evidence" value="ECO:0007669"/>
    <property type="project" value="InterPro"/>
</dbReference>
<dbReference type="InterPro" id="IPR013324">
    <property type="entry name" value="RNA_pol_sigma_r3/r4-like"/>
</dbReference>
<sequence>MEIDTLLRSLPDKVRQAFIYRQLDHLSYKDIAERLSVSVSSVEKYVAKALQVCMAGINQD</sequence>
<dbReference type="AlphaFoldDB" id="A0A063Y8Z4"/>
<dbReference type="Gene3D" id="1.10.10.10">
    <property type="entry name" value="Winged helix-like DNA-binding domain superfamily/Winged helix DNA-binding domain"/>
    <property type="match status" value="1"/>
</dbReference>
<feature type="domain" description="RNA polymerase sigma factor 70 region 4 type 2" evidence="1">
    <location>
        <begin position="2"/>
        <end position="51"/>
    </location>
</feature>
<dbReference type="PATRIC" id="fig|267850.7.peg.485"/>